<dbReference type="PANTHER" id="PTHR38795:SF1">
    <property type="entry name" value="DUF6604 DOMAIN-CONTAINING PROTEIN"/>
    <property type="match status" value="1"/>
</dbReference>
<dbReference type="RefSeq" id="XP_049122398.1">
    <property type="nucleotide sequence ID" value="XM_049266441.1"/>
</dbReference>
<evidence type="ECO:0000313" key="1">
    <source>
        <dbReference type="EMBL" id="GKT40048.1"/>
    </source>
</evidence>
<gene>
    <name evidence="1" type="ORF">ColSpa_00229</name>
</gene>
<dbReference type="PANTHER" id="PTHR38795">
    <property type="entry name" value="DUF6604 DOMAIN-CONTAINING PROTEIN"/>
    <property type="match status" value="1"/>
</dbReference>
<sequence length="592" mass="67921">MFDAYRNLVDFAVDYQQKRTGVPTDSMVAQIANWDPGFDLQQATKEDMLKWRRAYTIKWLYDLVNIYSSPVVKRGHGEQQDLENIDWSPKNEELLQNAILGLQEFGGIVTSLAMQRPGTRISERILPHEVFFLQCIVDAFTVSRGWSIKMLKGHVLMAPPQSFDPTREIELFLDRQNERGNSGCLPSLRILVKLLEADEEVHEAPGYHQIWLHSIKVFHDGWSCLGRSTHLHANYVFPKSCFSETNIDGLWELSPFLCAVGLTDSVELAFRYSMALWDSLAIITTMIHLYNMLVEKRYLTMPNQLYHSLQNTFSDSIFPNGEIPTYNFGPVLSRQLHDMWAPGKQAQKQARRDVAKTQRGFYAALDLDLNLGFRKKSNLILYRDAKWNIESIPDHEIEPRSSLGMLRISQTKQVFNSQTGKKTLRETDLVRRAKVELKVDDDALLNMANAQRSAEPASHSGPQLNGEQLLRLVKKDIYNDVCGDSPSSGINYFWITIQIMFLYMEFERRLGGLRNPLYTEMFRAGQPDKRVRFIVRVLNLRDEECLQAMAGAFQNSRASLKDFTYWEDMGRAADMPNRGSEDESTGGQCSLM</sequence>
<evidence type="ECO:0000313" key="2">
    <source>
        <dbReference type="Proteomes" id="UP001055115"/>
    </source>
</evidence>
<dbReference type="AlphaFoldDB" id="A0AA37L146"/>
<keyword evidence="2" id="KW-1185">Reference proteome</keyword>
<reference evidence="1 2" key="1">
    <citation type="submission" date="2022-03" db="EMBL/GenBank/DDBJ databases">
        <title>Genome data of Colletotrichum spp.</title>
        <authorList>
            <person name="Utami Y.D."/>
            <person name="Hiruma K."/>
        </authorList>
    </citation>
    <scope>NUCLEOTIDE SEQUENCE [LARGE SCALE GENOMIC DNA]</scope>
    <source>
        <strain evidence="1 2">MAFF 239500</strain>
    </source>
</reference>
<dbReference type="Proteomes" id="UP001055115">
    <property type="component" value="Unassembled WGS sequence"/>
</dbReference>
<name>A0AA37L146_9PEZI</name>
<proteinExistence type="predicted"/>
<dbReference type="EMBL" id="BQXU01000001">
    <property type="protein sequence ID" value="GKT40048.1"/>
    <property type="molecule type" value="Genomic_DNA"/>
</dbReference>
<protein>
    <submittedName>
        <fullName evidence="1">Uncharacterized protein</fullName>
    </submittedName>
</protein>
<comment type="caution">
    <text evidence="1">The sequence shown here is derived from an EMBL/GenBank/DDBJ whole genome shotgun (WGS) entry which is preliminary data.</text>
</comment>
<dbReference type="GeneID" id="73321031"/>
<organism evidence="1 2">
    <name type="scientific">Colletotrichum spaethianum</name>
    <dbReference type="NCBI Taxonomy" id="700344"/>
    <lineage>
        <taxon>Eukaryota</taxon>
        <taxon>Fungi</taxon>
        <taxon>Dikarya</taxon>
        <taxon>Ascomycota</taxon>
        <taxon>Pezizomycotina</taxon>
        <taxon>Sordariomycetes</taxon>
        <taxon>Hypocreomycetidae</taxon>
        <taxon>Glomerellales</taxon>
        <taxon>Glomerellaceae</taxon>
        <taxon>Colletotrichum</taxon>
        <taxon>Colletotrichum spaethianum species complex</taxon>
    </lineage>
</organism>
<accession>A0AA37L146</accession>